<dbReference type="InterPro" id="IPR059000">
    <property type="entry name" value="ATPase_P-type_domA"/>
</dbReference>
<comment type="similarity">
    <text evidence="1">Belongs to the cation transport ATPase (P-type) (TC 3.A.3) family. Type IB subfamily.</text>
</comment>
<protein>
    <submittedName>
        <fullName evidence="3">Cadmium/zinc-transporting ATPase HMA4</fullName>
    </submittedName>
</protein>
<dbReference type="SUPFAM" id="SSF81653">
    <property type="entry name" value="Calcium ATPase, transduction domain A"/>
    <property type="match status" value="1"/>
</dbReference>
<dbReference type="Gene3D" id="2.70.150.10">
    <property type="entry name" value="Calcium-transporting ATPase, cytoplasmic transduction domain A"/>
    <property type="match status" value="1"/>
</dbReference>
<accession>A0ABR2LID6</accession>
<dbReference type="InterPro" id="IPR051014">
    <property type="entry name" value="Cation_Transport_ATPase_IB"/>
</dbReference>
<dbReference type="InterPro" id="IPR008250">
    <property type="entry name" value="ATPase_P-typ_transduc_dom_A_sf"/>
</dbReference>
<comment type="caution">
    <text evidence="3">The sequence shown here is derived from an EMBL/GenBank/DDBJ whole genome shotgun (WGS) entry which is preliminary data.</text>
</comment>
<proteinExistence type="inferred from homology"/>
<feature type="domain" description="P-type ATPase A" evidence="2">
    <location>
        <begin position="70"/>
        <end position="112"/>
    </location>
</feature>
<dbReference type="PANTHER" id="PTHR48085">
    <property type="entry name" value="CADMIUM/ZINC-TRANSPORTING ATPASE HMA2-RELATED"/>
    <property type="match status" value="1"/>
</dbReference>
<dbReference type="EMBL" id="JBBWWR010000019">
    <property type="protein sequence ID" value="KAK8941915.1"/>
    <property type="molecule type" value="Genomic_DNA"/>
</dbReference>
<dbReference type="Pfam" id="PF00122">
    <property type="entry name" value="E1-E2_ATPase"/>
    <property type="match status" value="1"/>
</dbReference>
<evidence type="ECO:0000313" key="3">
    <source>
        <dbReference type="EMBL" id="KAK8941915.1"/>
    </source>
</evidence>
<gene>
    <name evidence="3" type="primary">HMA4</name>
    <name evidence="3" type="ORF">KSP40_PGU000821</name>
</gene>
<keyword evidence="4" id="KW-1185">Reference proteome</keyword>
<dbReference type="Proteomes" id="UP001412067">
    <property type="component" value="Unassembled WGS sequence"/>
</dbReference>
<evidence type="ECO:0000259" key="2">
    <source>
        <dbReference type="Pfam" id="PF00122"/>
    </source>
</evidence>
<reference evidence="3 4" key="1">
    <citation type="journal article" date="2022" name="Nat. Plants">
        <title>Genomes of leafy and leafless Platanthera orchids illuminate the evolution of mycoheterotrophy.</title>
        <authorList>
            <person name="Li M.H."/>
            <person name="Liu K.W."/>
            <person name="Li Z."/>
            <person name="Lu H.C."/>
            <person name="Ye Q.L."/>
            <person name="Zhang D."/>
            <person name="Wang J.Y."/>
            <person name="Li Y.F."/>
            <person name="Zhong Z.M."/>
            <person name="Liu X."/>
            <person name="Yu X."/>
            <person name="Liu D.K."/>
            <person name="Tu X.D."/>
            <person name="Liu B."/>
            <person name="Hao Y."/>
            <person name="Liao X.Y."/>
            <person name="Jiang Y.T."/>
            <person name="Sun W.H."/>
            <person name="Chen J."/>
            <person name="Chen Y.Q."/>
            <person name="Ai Y."/>
            <person name="Zhai J.W."/>
            <person name="Wu S.S."/>
            <person name="Zhou Z."/>
            <person name="Hsiao Y.Y."/>
            <person name="Wu W.L."/>
            <person name="Chen Y.Y."/>
            <person name="Lin Y.F."/>
            <person name="Hsu J.L."/>
            <person name="Li C.Y."/>
            <person name="Wang Z.W."/>
            <person name="Zhao X."/>
            <person name="Zhong W.Y."/>
            <person name="Ma X.K."/>
            <person name="Ma L."/>
            <person name="Huang J."/>
            <person name="Chen G.Z."/>
            <person name="Huang M.Z."/>
            <person name="Huang L."/>
            <person name="Peng D.H."/>
            <person name="Luo Y.B."/>
            <person name="Zou S.Q."/>
            <person name="Chen S.P."/>
            <person name="Lan S."/>
            <person name="Tsai W.C."/>
            <person name="Van de Peer Y."/>
            <person name="Liu Z.J."/>
        </authorList>
    </citation>
    <scope>NUCLEOTIDE SEQUENCE [LARGE SCALE GENOMIC DNA]</scope>
    <source>
        <strain evidence="3">Lor288</strain>
    </source>
</reference>
<evidence type="ECO:0000313" key="4">
    <source>
        <dbReference type="Proteomes" id="UP001412067"/>
    </source>
</evidence>
<organism evidence="3 4">
    <name type="scientific">Platanthera guangdongensis</name>
    <dbReference type="NCBI Taxonomy" id="2320717"/>
    <lineage>
        <taxon>Eukaryota</taxon>
        <taxon>Viridiplantae</taxon>
        <taxon>Streptophyta</taxon>
        <taxon>Embryophyta</taxon>
        <taxon>Tracheophyta</taxon>
        <taxon>Spermatophyta</taxon>
        <taxon>Magnoliopsida</taxon>
        <taxon>Liliopsida</taxon>
        <taxon>Asparagales</taxon>
        <taxon>Orchidaceae</taxon>
        <taxon>Orchidoideae</taxon>
        <taxon>Orchideae</taxon>
        <taxon>Orchidinae</taxon>
        <taxon>Platanthera</taxon>
    </lineage>
</organism>
<name>A0ABR2LID6_9ASPA</name>
<dbReference type="PANTHER" id="PTHR48085:SF5">
    <property type="entry name" value="CADMIUM_ZINC-TRANSPORTING ATPASE HMA4-RELATED"/>
    <property type="match status" value="1"/>
</dbReference>
<evidence type="ECO:0000256" key="1">
    <source>
        <dbReference type="ARBA" id="ARBA00006024"/>
    </source>
</evidence>
<sequence length="182" mass="20417">MDKASLLGDVIDYINELQMKVKEIDSLKYSSLVDQKKKNSNIDVVTAHKEATTRMSLLMSMTLKKAILAQTGEIVDAKDVEVNTLLAMKAGEVIPIDGIVVVGRCEVDEKSIQVRQCEAVHLASVDVSRNSKYCGKPTLHDKQHRMPPVLQLMLKQDWCYQIQVGPRLKELLDDGIEKESDH</sequence>